<reference evidence="2 3" key="1">
    <citation type="submission" date="2014-02" db="EMBL/GenBank/DDBJ databases">
        <title>The genome sequence of Colletotrichum fioriniae PJ7.</title>
        <authorList>
            <person name="Baroncelli R."/>
            <person name="Thon M.R."/>
        </authorList>
    </citation>
    <scope>NUCLEOTIDE SEQUENCE [LARGE SCALE GENOMIC DNA]</scope>
    <source>
        <strain evidence="2 3">PJ7</strain>
    </source>
</reference>
<protein>
    <recommendedName>
        <fullName evidence="4">Secreted protein</fullName>
    </recommendedName>
</protein>
<dbReference type="Proteomes" id="UP000020467">
    <property type="component" value="Unassembled WGS sequence"/>
</dbReference>
<feature type="chain" id="PRO_5001454774" description="Secreted protein" evidence="1">
    <location>
        <begin position="23"/>
        <end position="167"/>
    </location>
</feature>
<keyword evidence="1" id="KW-0732">Signal</keyword>
<evidence type="ECO:0000256" key="1">
    <source>
        <dbReference type="SAM" id="SignalP"/>
    </source>
</evidence>
<gene>
    <name evidence="2" type="ORF">CFIO01_10605</name>
</gene>
<comment type="caution">
    <text evidence="2">The sequence shown here is derived from an EMBL/GenBank/DDBJ whole genome shotgun (WGS) entry which is preliminary data.</text>
</comment>
<feature type="signal peptide" evidence="1">
    <location>
        <begin position="1"/>
        <end position="22"/>
    </location>
</feature>
<sequence>MKSPITLLLLLFLVSAATLVAAIKPGGKGPMNMPRERQHMWQQVACKRGHGNTFVTPFKLTALVDEDVGAVCHRLWHNLKRTDLACALPSKPICEDRGDKSIQEKRLYWSFDVFATCPALAVDSAWYESTGNIWGKSNCNEGKYMYDDLPDLPFPYKKERPTATGTA</sequence>
<accession>A0A010QBF0</accession>
<evidence type="ECO:0000313" key="3">
    <source>
        <dbReference type="Proteomes" id="UP000020467"/>
    </source>
</evidence>
<dbReference type="OrthoDB" id="4798307at2759"/>
<dbReference type="KEGG" id="cfj:CFIO01_10605"/>
<keyword evidence="3" id="KW-1185">Reference proteome</keyword>
<organism evidence="2 3">
    <name type="scientific">Colletotrichum fioriniae PJ7</name>
    <dbReference type="NCBI Taxonomy" id="1445577"/>
    <lineage>
        <taxon>Eukaryota</taxon>
        <taxon>Fungi</taxon>
        <taxon>Dikarya</taxon>
        <taxon>Ascomycota</taxon>
        <taxon>Pezizomycotina</taxon>
        <taxon>Sordariomycetes</taxon>
        <taxon>Hypocreomycetidae</taxon>
        <taxon>Glomerellales</taxon>
        <taxon>Glomerellaceae</taxon>
        <taxon>Colletotrichum</taxon>
        <taxon>Colletotrichum acutatum species complex</taxon>
    </lineage>
</organism>
<name>A0A010QBF0_9PEZI</name>
<proteinExistence type="predicted"/>
<dbReference type="HOGENOM" id="CLU_135732_0_0_1"/>
<evidence type="ECO:0000313" key="2">
    <source>
        <dbReference type="EMBL" id="EXF74080.1"/>
    </source>
</evidence>
<dbReference type="eggNOG" id="ENOG502R6IJ">
    <property type="taxonomic scope" value="Eukaryota"/>
</dbReference>
<evidence type="ECO:0008006" key="4">
    <source>
        <dbReference type="Google" id="ProtNLM"/>
    </source>
</evidence>
<dbReference type="EMBL" id="JARH01001019">
    <property type="protein sequence ID" value="EXF74080.1"/>
    <property type="molecule type" value="Genomic_DNA"/>
</dbReference>
<dbReference type="AlphaFoldDB" id="A0A010QBF0"/>